<protein>
    <submittedName>
        <fullName evidence="1">DUF6507 family protein</fullName>
    </submittedName>
</protein>
<evidence type="ECO:0000313" key="1">
    <source>
        <dbReference type="EMBL" id="MDF3290115.1"/>
    </source>
</evidence>
<comment type="caution">
    <text evidence="1">The sequence shown here is derived from an EMBL/GenBank/DDBJ whole genome shotgun (WGS) entry which is preliminary data.</text>
</comment>
<keyword evidence="2" id="KW-1185">Reference proteome</keyword>
<name>A0ABT5ZJW0_9ACTN</name>
<evidence type="ECO:0000313" key="2">
    <source>
        <dbReference type="Proteomes" id="UP001216579"/>
    </source>
</evidence>
<sequence length="135" mass="14001">MSRWDIHVDAVRAVLKNTGDVAGEFKGEFTAYGDAVESASKSAGTMLPGCKPKDGTPGPVGAALGEFASRMMKDLEFLPARSAESIEGAALAAMAYDVGDLQMAATAQQETLKAPDAAHLDKVAERLMGKGGQAE</sequence>
<reference evidence="1 2" key="1">
    <citation type="submission" date="2023-03" db="EMBL/GenBank/DDBJ databases">
        <title>Draft genome sequence of Streptomyces sp. RB6PN23 isolated from peat swamp forest in Thailand.</title>
        <authorList>
            <person name="Klaysubun C."/>
            <person name="Duangmal K."/>
        </authorList>
    </citation>
    <scope>NUCLEOTIDE SEQUENCE [LARGE SCALE GENOMIC DNA]</scope>
    <source>
        <strain evidence="1 2">RB6PN23</strain>
    </source>
</reference>
<dbReference type="Pfam" id="PF20117">
    <property type="entry name" value="DUF6507"/>
    <property type="match status" value="1"/>
</dbReference>
<organism evidence="1 2">
    <name type="scientific">Streptomyces silvisoli</name>
    <dbReference type="NCBI Taxonomy" id="3034235"/>
    <lineage>
        <taxon>Bacteria</taxon>
        <taxon>Bacillati</taxon>
        <taxon>Actinomycetota</taxon>
        <taxon>Actinomycetes</taxon>
        <taxon>Kitasatosporales</taxon>
        <taxon>Streptomycetaceae</taxon>
        <taxon>Streptomyces</taxon>
    </lineage>
</organism>
<dbReference type="EMBL" id="JARJBC010000006">
    <property type="protein sequence ID" value="MDF3290115.1"/>
    <property type="molecule type" value="Genomic_DNA"/>
</dbReference>
<accession>A0ABT5ZJW0</accession>
<proteinExistence type="predicted"/>
<dbReference type="InterPro" id="IPR045436">
    <property type="entry name" value="DUF6507"/>
</dbReference>
<dbReference type="Proteomes" id="UP001216579">
    <property type="component" value="Unassembled WGS sequence"/>
</dbReference>
<gene>
    <name evidence="1" type="ORF">P3G67_12835</name>
</gene>
<dbReference type="RefSeq" id="WP_276093562.1">
    <property type="nucleotide sequence ID" value="NZ_JARJBC010000006.1"/>
</dbReference>